<dbReference type="EMBL" id="NBNE01000157">
    <property type="protein sequence ID" value="OWZ22169.1"/>
    <property type="molecule type" value="Genomic_DNA"/>
</dbReference>
<dbReference type="AlphaFoldDB" id="A0A225WYR2"/>
<gene>
    <name evidence="9" type="ORF">PHMEG_0003164</name>
</gene>
<evidence type="ECO:0000256" key="7">
    <source>
        <dbReference type="SAM" id="MobiDB-lite"/>
    </source>
</evidence>
<dbReference type="GO" id="GO:0003964">
    <property type="term" value="F:RNA-directed DNA polymerase activity"/>
    <property type="evidence" value="ECO:0007669"/>
    <property type="project" value="UniProtKB-KW"/>
</dbReference>
<evidence type="ECO:0000313" key="9">
    <source>
        <dbReference type="EMBL" id="OWZ22169.1"/>
    </source>
</evidence>
<keyword evidence="10" id="KW-1185">Reference proteome</keyword>
<keyword evidence="3" id="KW-0540">Nuclease</keyword>
<feature type="compositionally biased region" description="Basic residues" evidence="7">
    <location>
        <begin position="267"/>
        <end position="276"/>
    </location>
</feature>
<keyword evidence="5" id="KW-0378">Hydrolase</keyword>
<dbReference type="InterPro" id="IPR050951">
    <property type="entry name" value="Retrovirus_Pol_polyprotein"/>
</dbReference>
<sequence>AANWMRESVIDFARAAQPLQDRLDLALATASRRTKRVAAGIGLELGEVERTAFDQLKRKLENSASLAFPQPNAVMCLITDASDVGFGIIVTQVRHWQDGKPVEKQQHELLVCVSGTFTGSKRNWSVIEKEAYPIICACDQLSHLLLRPQGFRLFCDHRNLIYVFAPSKEVKKHIRGKLLRWAVKLMEYRYHIEHIEGTNNVWADMVSRWAGNHQDQVTLRAMVLRKRGRREEERTQQFRRKQRRGEEERTSKTRTVRCDGEADRTPATRRTRKKLRTKCDEQQEAARTAAIRPFDDPNFSWPTLQDILRAQEQFRSTMPSNFLAASGSCEGWYRKGKLWIPAKDTSLLQRLMIVAHCGAQGHRGRAAMMEQLSRHFYVDHLPGHIDK</sequence>
<feature type="non-terminal residue" evidence="9">
    <location>
        <position position="1"/>
    </location>
</feature>
<evidence type="ECO:0000256" key="4">
    <source>
        <dbReference type="ARBA" id="ARBA00022759"/>
    </source>
</evidence>
<feature type="domain" description="Reverse transcriptase RNase H-like" evidence="8">
    <location>
        <begin position="71"/>
        <end position="188"/>
    </location>
</feature>
<dbReference type="GO" id="GO:0004519">
    <property type="term" value="F:endonuclease activity"/>
    <property type="evidence" value="ECO:0007669"/>
    <property type="project" value="UniProtKB-KW"/>
</dbReference>
<dbReference type="InterPro" id="IPR043502">
    <property type="entry name" value="DNA/RNA_pol_sf"/>
</dbReference>
<dbReference type="STRING" id="4795.A0A225WYR2"/>
<evidence type="ECO:0000256" key="5">
    <source>
        <dbReference type="ARBA" id="ARBA00022801"/>
    </source>
</evidence>
<accession>A0A225WYR2</accession>
<evidence type="ECO:0000256" key="1">
    <source>
        <dbReference type="ARBA" id="ARBA00022679"/>
    </source>
</evidence>
<organism evidence="9 10">
    <name type="scientific">Phytophthora megakarya</name>
    <dbReference type="NCBI Taxonomy" id="4795"/>
    <lineage>
        <taxon>Eukaryota</taxon>
        <taxon>Sar</taxon>
        <taxon>Stramenopiles</taxon>
        <taxon>Oomycota</taxon>
        <taxon>Peronosporomycetes</taxon>
        <taxon>Peronosporales</taxon>
        <taxon>Peronosporaceae</taxon>
        <taxon>Phytophthora</taxon>
    </lineage>
</organism>
<evidence type="ECO:0000256" key="6">
    <source>
        <dbReference type="ARBA" id="ARBA00022918"/>
    </source>
</evidence>
<dbReference type="SUPFAM" id="SSF56672">
    <property type="entry name" value="DNA/RNA polymerases"/>
    <property type="match status" value="1"/>
</dbReference>
<dbReference type="Pfam" id="PF17917">
    <property type="entry name" value="RT_RNaseH"/>
    <property type="match status" value="1"/>
</dbReference>
<evidence type="ECO:0000313" key="10">
    <source>
        <dbReference type="Proteomes" id="UP000198211"/>
    </source>
</evidence>
<feature type="compositionally biased region" description="Basic and acidic residues" evidence="7">
    <location>
        <begin position="244"/>
        <end position="266"/>
    </location>
</feature>
<dbReference type="PANTHER" id="PTHR37984:SF5">
    <property type="entry name" value="PROTEIN NYNRIN-LIKE"/>
    <property type="match status" value="1"/>
</dbReference>
<dbReference type="GO" id="GO:0016787">
    <property type="term" value="F:hydrolase activity"/>
    <property type="evidence" value="ECO:0007669"/>
    <property type="project" value="UniProtKB-KW"/>
</dbReference>
<reference evidence="10" key="1">
    <citation type="submission" date="2017-03" db="EMBL/GenBank/DDBJ databases">
        <title>Phytopthora megakarya and P. palmivora, two closely related causual agents of cacao black pod achieved similar genome size and gene model numbers by different mechanisms.</title>
        <authorList>
            <person name="Ali S."/>
            <person name="Shao J."/>
            <person name="Larry D.J."/>
            <person name="Kronmiller B."/>
            <person name="Shen D."/>
            <person name="Strem M.D."/>
            <person name="Melnick R.L."/>
            <person name="Guiltinan M.J."/>
            <person name="Tyler B.M."/>
            <person name="Meinhardt L.W."/>
            <person name="Bailey B.A."/>
        </authorList>
    </citation>
    <scope>NUCLEOTIDE SEQUENCE [LARGE SCALE GENOMIC DNA]</scope>
    <source>
        <strain evidence="10">zdho120</strain>
    </source>
</reference>
<keyword evidence="2" id="KW-0548">Nucleotidyltransferase</keyword>
<dbReference type="OrthoDB" id="94313at2759"/>
<name>A0A225WYR2_9STRA</name>
<feature type="region of interest" description="Disordered" evidence="7">
    <location>
        <begin position="230"/>
        <end position="283"/>
    </location>
</feature>
<proteinExistence type="predicted"/>
<dbReference type="InterPro" id="IPR041373">
    <property type="entry name" value="RT_RNaseH"/>
</dbReference>
<evidence type="ECO:0000256" key="3">
    <source>
        <dbReference type="ARBA" id="ARBA00022722"/>
    </source>
</evidence>
<evidence type="ECO:0000256" key="2">
    <source>
        <dbReference type="ARBA" id="ARBA00022695"/>
    </source>
</evidence>
<dbReference type="PANTHER" id="PTHR37984">
    <property type="entry name" value="PROTEIN CBG26694"/>
    <property type="match status" value="1"/>
</dbReference>
<keyword evidence="4" id="KW-0255">Endonuclease</keyword>
<keyword evidence="1" id="KW-0808">Transferase</keyword>
<comment type="caution">
    <text evidence="9">The sequence shown here is derived from an EMBL/GenBank/DDBJ whole genome shotgun (WGS) entry which is preliminary data.</text>
</comment>
<protein>
    <recommendedName>
        <fullName evidence="8">Reverse transcriptase RNase H-like domain-containing protein</fullName>
    </recommendedName>
</protein>
<evidence type="ECO:0000259" key="8">
    <source>
        <dbReference type="Pfam" id="PF17917"/>
    </source>
</evidence>
<keyword evidence="6" id="KW-0695">RNA-directed DNA polymerase</keyword>
<dbReference type="Proteomes" id="UP000198211">
    <property type="component" value="Unassembled WGS sequence"/>
</dbReference>
<dbReference type="CDD" id="cd09274">
    <property type="entry name" value="RNase_HI_RT_Ty3"/>
    <property type="match status" value="1"/>
</dbReference>